<dbReference type="SUPFAM" id="SSF75304">
    <property type="entry name" value="Amidase signature (AS) enzymes"/>
    <property type="match status" value="1"/>
</dbReference>
<dbReference type="Pfam" id="PF01425">
    <property type="entry name" value="Amidase"/>
    <property type="match status" value="1"/>
</dbReference>
<dbReference type="EMBL" id="CAACVJ010000682">
    <property type="protein sequence ID" value="VEP18333.1"/>
    <property type="molecule type" value="Genomic_DNA"/>
</dbReference>
<evidence type="ECO:0000313" key="3">
    <source>
        <dbReference type="EMBL" id="VEP18333.1"/>
    </source>
</evidence>
<dbReference type="AlphaFoldDB" id="A0A563W467"/>
<keyword evidence="3" id="KW-0378">Hydrolase</keyword>
<sequence length="462" mass="49822">MFLDNAPDIIKKSALQQAELIRKRQISPLELTELYLNRIEQYNSQLGCFYHVAAEEAIADAQKKTEQLAQTQDVTELPPLFGVTTAIKDLNSVAEMPISYGVSALKDKIANHDDAIVTKLKNAGLTILGKTATSQLGSLPYTEPPGFTPTRNPWNLEYTAGGSSGGAAAAVAAGLCAVAQGSDGGGSIRGPAFCCGVVGLKPSRGRVSFAPIGDYLNGIASYGMLSRNVLDSAAVLDIISGYVPGDPYWLNDPQIPFLEITQQPLPQLRIAMVDAIAPFPKIHSALQQTVTTTANKLENLGHSIEPISLDITELIEPFSTIWSAGVTCSNIPLELLSPMNQWIASRSGSAGKYLQAVTKMQLFSRQTVSLFDRYDVLLLPTYTHPIIKVNQWAHLTPEETLQNIVNWIAPCPIWNATGQPAIAIPTKSNDELPAGVQLVGKPAQESTILALAYQLEQLSDFK</sequence>
<dbReference type="Gene3D" id="3.90.1300.10">
    <property type="entry name" value="Amidase signature (AS) domain"/>
    <property type="match status" value="1"/>
</dbReference>
<comment type="similarity">
    <text evidence="1">Belongs to the amidase family.</text>
</comment>
<keyword evidence="4" id="KW-1185">Reference proteome</keyword>
<accession>A0A563W467</accession>
<dbReference type="InterPro" id="IPR000120">
    <property type="entry name" value="Amidase"/>
</dbReference>
<evidence type="ECO:0000259" key="2">
    <source>
        <dbReference type="Pfam" id="PF01425"/>
    </source>
</evidence>
<dbReference type="OrthoDB" id="9811471at2"/>
<reference evidence="3 4" key="1">
    <citation type="submission" date="2019-01" db="EMBL/GenBank/DDBJ databases">
        <authorList>
            <person name="Brito A."/>
        </authorList>
    </citation>
    <scope>NUCLEOTIDE SEQUENCE [LARGE SCALE GENOMIC DNA]</scope>
    <source>
        <strain evidence="3">1</strain>
    </source>
</reference>
<evidence type="ECO:0000256" key="1">
    <source>
        <dbReference type="ARBA" id="ARBA00009199"/>
    </source>
</evidence>
<proteinExistence type="inferred from homology"/>
<feature type="domain" description="Amidase" evidence="2">
    <location>
        <begin position="30"/>
        <end position="449"/>
    </location>
</feature>
<protein>
    <submittedName>
        <fullName evidence="3">Putative amidase</fullName>
        <ecNumber evidence="3">3.5.1.4</ecNumber>
    </submittedName>
</protein>
<dbReference type="PROSITE" id="PS00571">
    <property type="entry name" value="AMIDASES"/>
    <property type="match status" value="1"/>
</dbReference>
<dbReference type="GO" id="GO:0004040">
    <property type="term" value="F:amidase activity"/>
    <property type="evidence" value="ECO:0007669"/>
    <property type="project" value="UniProtKB-EC"/>
</dbReference>
<organism evidence="3 4">
    <name type="scientific">Hyella patelloides LEGE 07179</name>
    <dbReference type="NCBI Taxonomy" id="945734"/>
    <lineage>
        <taxon>Bacteria</taxon>
        <taxon>Bacillati</taxon>
        <taxon>Cyanobacteriota</taxon>
        <taxon>Cyanophyceae</taxon>
        <taxon>Pleurocapsales</taxon>
        <taxon>Hyellaceae</taxon>
        <taxon>Hyella</taxon>
    </lineage>
</organism>
<dbReference type="PANTHER" id="PTHR11895:SF7">
    <property type="entry name" value="GLUTAMYL-TRNA(GLN) AMIDOTRANSFERASE SUBUNIT A, MITOCHONDRIAL"/>
    <property type="match status" value="1"/>
</dbReference>
<evidence type="ECO:0000313" key="4">
    <source>
        <dbReference type="Proteomes" id="UP000320055"/>
    </source>
</evidence>
<dbReference type="RefSeq" id="WP_144867615.1">
    <property type="nucleotide sequence ID" value="NZ_LR213833.1"/>
</dbReference>
<dbReference type="InterPro" id="IPR023631">
    <property type="entry name" value="Amidase_dom"/>
</dbReference>
<gene>
    <name evidence="3" type="ORF">H1P_750017</name>
</gene>
<dbReference type="Proteomes" id="UP000320055">
    <property type="component" value="Unassembled WGS sequence"/>
</dbReference>
<dbReference type="InterPro" id="IPR020556">
    <property type="entry name" value="Amidase_CS"/>
</dbReference>
<dbReference type="PANTHER" id="PTHR11895">
    <property type="entry name" value="TRANSAMIDASE"/>
    <property type="match status" value="1"/>
</dbReference>
<dbReference type="EC" id="3.5.1.4" evidence="3"/>
<dbReference type="InterPro" id="IPR036928">
    <property type="entry name" value="AS_sf"/>
</dbReference>
<name>A0A563W467_9CYAN</name>